<accession>A0A4R8S4K6</accession>
<sequence>MRKGELVLLAGGPPCQPFTTHGLRKSIVDSRAAGVWPAYLAYVDEFRPKALIIENVDGLLSAALKHRPLALRGNAKIAEDPQERKGSFLLWLLKELAARGYSVTWGLAEAADYGVPQFRQRSILIGVRGNVPCFLPPRQYGGESQPAYRTLREALATVTDLGAVQPLSQRKRSIYSHIPPGGNWRDLSETMQRESMGRAHLASGGKSGWWRRLAWDAPAPTILGMPDHSSTALVHPEETRCLSVAECAAAQSFPADVEFAGSPRSQYQQIGNAVPPLLGQAVGDQLLQHFRGVKQGTPPVPDWRKASANRRIGTHGWVLGARGRKPRLTLNVKTRDDHVWADMSREDTFELTHRAV</sequence>
<dbReference type="InterPro" id="IPR001525">
    <property type="entry name" value="C5_MeTfrase"/>
</dbReference>
<dbReference type="InterPro" id="IPR050390">
    <property type="entry name" value="C5-Methyltransferase"/>
</dbReference>
<dbReference type="GO" id="GO:0003677">
    <property type="term" value="F:DNA binding"/>
    <property type="evidence" value="ECO:0007669"/>
    <property type="project" value="TreeGrafter"/>
</dbReference>
<dbReference type="EC" id="2.1.1.37" evidence="1"/>
<evidence type="ECO:0000256" key="2">
    <source>
        <dbReference type="ARBA" id="ARBA00022603"/>
    </source>
</evidence>
<keyword evidence="2 6" id="KW-0489">Methyltransferase</keyword>
<dbReference type="Proteomes" id="UP000295117">
    <property type="component" value="Unassembled WGS sequence"/>
</dbReference>
<keyword evidence="5" id="KW-0680">Restriction system</keyword>
<name>A0A4R8S4K6_9MYCO</name>
<evidence type="ECO:0000256" key="3">
    <source>
        <dbReference type="ARBA" id="ARBA00022679"/>
    </source>
</evidence>
<protein>
    <recommendedName>
        <fullName evidence="1">DNA (cytosine-5-)-methyltransferase</fullName>
        <ecNumber evidence="1">2.1.1.37</ecNumber>
    </recommendedName>
</protein>
<dbReference type="InterPro" id="IPR029063">
    <property type="entry name" value="SAM-dependent_MTases_sf"/>
</dbReference>
<evidence type="ECO:0000256" key="7">
    <source>
        <dbReference type="RuleBase" id="RU000416"/>
    </source>
</evidence>
<evidence type="ECO:0000313" key="9">
    <source>
        <dbReference type="Proteomes" id="UP000295117"/>
    </source>
</evidence>
<dbReference type="PRINTS" id="PR00105">
    <property type="entry name" value="C5METTRFRASE"/>
</dbReference>
<dbReference type="Pfam" id="PF00145">
    <property type="entry name" value="DNA_methylase"/>
    <property type="match status" value="1"/>
</dbReference>
<dbReference type="GO" id="GO:0009307">
    <property type="term" value="P:DNA restriction-modification system"/>
    <property type="evidence" value="ECO:0007669"/>
    <property type="project" value="UniProtKB-KW"/>
</dbReference>
<dbReference type="GO" id="GO:0044027">
    <property type="term" value="P:negative regulation of gene expression via chromosomal CpG island methylation"/>
    <property type="evidence" value="ECO:0007669"/>
    <property type="project" value="TreeGrafter"/>
</dbReference>
<dbReference type="PANTHER" id="PTHR10629:SF52">
    <property type="entry name" value="DNA (CYTOSINE-5)-METHYLTRANSFERASE 1"/>
    <property type="match status" value="1"/>
</dbReference>
<keyword evidence="4 6" id="KW-0949">S-adenosyl-L-methionine</keyword>
<dbReference type="SUPFAM" id="SSF53335">
    <property type="entry name" value="S-adenosyl-L-methionine-dependent methyltransferases"/>
    <property type="match status" value="1"/>
</dbReference>
<evidence type="ECO:0000256" key="4">
    <source>
        <dbReference type="ARBA" id="ARBA00022691"/>
    </source>
</evidence>
<dbReference type="InterPro" id="IPR031303">
    <property type="entry name" value="C5_meth_CS"/>
</dbReference>
<organism evidence="8 9">
    <name type="scientific">Mycobacteroides salmoniphilum</name>
    <dbReference type="NCBI Taxonomy" id="404941"/>
    <lineage>
        <taxon>Bacteria</taxon>
        <taxon>Bacillati</taxon>
        <taxon>Actinomycetota</taxon>
        <taxon>Actinomycetes</taxon>
        <taxon>Mycobacteriales</taxon>
        <taxon>Mycobacteriaceae</taxon>
        <taxon>Mycobacteroides</taxon>
    </lineage>
</organism>
<dbReference type="Gene3D" id="3.40.50.150">
    <property type="entry name" value="Vaccinia Virus protein VP39"/>
    <property type="match status" value="1"/>
</dbReference>
<dbReference type="GO" id="GO:0003886">
    <property type="term" value="F:DNA (cytosine-5-)-methyltransferase activity"/>
    <property type="evidence" value="ECO:0007669"/>
    <property type="project" value="UniProtKB-EC"/>
</dbReference>
<dbReference type="Gene3D" id="3.90.120.10">
    <property type="entry name" value="DNA Methylase, subunit A, domain 2"/>
    <property type="match status" value="1"/>
</dbReference>
<gene>
    <name evidence="8" type="primary">aplIM</name>
    <name evidence="8" type="ORF">DE4585_02847</name>
</gene>
<dbReference type="PROSITE" id="PS00095">
    <property type="entry name" value="C5_MTASE_2"/>
    <property type="match status" value="1"/>
</dbReference>
<evidence type="ECO:0000256" key="1">
    <source>
        <dbReference type="ARBA" id="ARBA00011975"/>
    </source>
</evidence>
<feature type="active site" evidence="6">
    <location>
        <position position="15"/>
    </location>
</feature>
<reference evidence="8 9" key="1">
    <citation type="journal article" date="2019" name="Sci. Rep.">
        <title>Extended insight into the Mycobacterium chelonae-abscessus complex through whole genome sequencing of Mycobacterium salmoniphilum outbreak and Mycobacterium salmoniphilum-like strains.</title>
        <authorList>
            <person name="Behra P.R.K."/>
            <person name="Das S."/>
            <person name="Pettersson B.M.F."/>
            <person name="Shirreff L."/>
            <person name="DuCote T."/>
            <person name="Jacobsson K.G."/>
            <person name="Ennis D.G."/>
            <person name="Kirsebom L.A."/>
        </authorList>
    </citation>
    <scope>NUCLEOTIDE SEQUENCE [LARGE SCALE GENOMIC DNA]</scope>
    <source>
        <strain evidence="8 9">DE 4585</strain>
    </source>
</reference>
<dbReference type="GO" id="GO:0032259">
    <property type="term" value="P:methylation"/>
    <property type="evidence" value="ECO:0007669"/>
    <property type="project" value="UniProtKB-KW"/>
</dbReference>
<dbReference type="PROSITE" id="PS51679">
    <property type="entry name" value="SAM_MT_C5"/>
    <property type="match status" value="1"/>
</dbReference>
<evidence type="ECO:0000256" key="6">
    <source>
        <dbReference type="PROSITE-ProRule" id="PRU01016"/>
    </source>
</evidence>
<dbReference type="AlphaFoldDB" id="A0A4R8S4K6"/>
<comment type="caution">
    <text evidence="8">The sequence shown here is derived from an EMBL/GenBank/DDBJ whole genome shotgun (WGS) entry which is preliminary data.</text>
</comment>
<dbReference type="PANTHER" id="PTHR10629">
    <property type="entry name" value="CYTOSINE-SPECIFIC METHYLTRANSFERASE"/>
    <property type="match status" value="1"/>
</dbReference>
<keyword evidence="3 6" id="KW-0808">Transferase</keyword>
<proteinExistence type="inferred from homology"/>
<evidence type="ECO:0000313" key="8">
    <source>
        <dbReference type="EMBL" id="TDZ79112.1"/>
    </source>
</evidence>
<comment type="similarity">
    <text evidence="6 7">Belongs to the class I-like SAM-binding methyltransferase superfamily. C5-methyltransferase family.</text>
</comment>
<evidence type="ECO:0000256" key="5">
    <source>
        <dbReference type="ARBA" id="ARBA00022747"/>
    </source>
</evidence>
<dbReference type="EMBL" id="PECH01000008">
    <property type="protein sequence ID" value="TDZ79112.1"/>
    <property type="molecule type" value="Genomic_DNA"/>
</dbReference>
<dbReference type="NCBIfam" id="TIGR00675">
    <property type="entry name" value="dcm"/>
    <property type="match status" value="1"/>
</dbReference>